<evidence type="ECO:0000313" key="3">
    <source>
        <dbReference type="EMBL" id="QBE62492.1"/>
    </source>
</evidence>
<evidence type="ECO:0000259" key="2">
    <source>
        <dbReference type="Pfam" id="PF07589"/>
    </source>
</evidence>
<dbReference type="EMBL" id="CP035913">
    <property type="protein sequence ID" value="QBE62492.1"/>
    <property type="molecule type" value="Genomic_DNA"/>
</dbReference>
<evidence type="ECO:0000313" key="4">
    <source>
        <dbReference type="Proteomes" id="UP000290637"/>
    </source>
</evidence>
<evidence type="ECO:0000256" key="1">
    <source>
        <dbReference type="SAM" id="SignalP"/>
    </source>
</evidence>
<dbReference type="Proteomes" id="UP000290637">
    <property type="component" value="Chromosome"/>
</dbReference>
<protein>
    <submittedName>
        <fullName evidence="3">PEP-CTERM sorting domain-containing protein</fullName>
    </submittedName>
</protein>
<feature type="domain" description="Ice-binding protein C-terminal" evidence="2">
    <location>
        <begin position="207"/>
        <end position="231"/>
    </location>
</feature>
<accession>A0A4P6KVM3</accession>
<dbReference type="InterPro" id="IPR013424">
    <property type="entry name" value="Ice-binding_C"/>
</dbReference>
<organism evidence="3 4">
    <name type="scientific">Pseudoduganella lutea</name>
    <dbReference type="NCBI Taxonomy" id="321985"/>
    <lineage>
        <taxon>Bacteria</taxon>
        <taxon>Pseudomonadati</taxon>
        <taxon>Pseudomonadota</taxon>
        <taxon>Betaproteobacteria</taxon>
        <taxon>Burkholderiales</taxon>
        <taxon>Oxalobacteraceae</taxon>
        <taxon>Telluria group</taxon>
        <taxon>Pseudoduganella</taxon>
    </lineage>
</organism>
<dbReference type="AlphaFoldDB" id="A0A4P6KVM3"/>
<keyword evidence="4" id="KW-1185">Reference proteome</keyword>
<feature type="signal peptide" evidence="1">
    <location>
        <begin position="1"/>
        <end position="23"/>
    </location>
</feature>
<gene>
    <name evidence="3" type="ORF">EWM63_05480</name>
</gene>
<dbReference type="NCBIfam" id="TIGR02595">
    <property type="entry name" value="PEP_CTERM"/>
    <property type="match status" value="1"/>
</dbReference>
<feature type="chain" id="PRO_5020598358" evidence="1">
    <location>
        <begin position="24"/>
        <end position="233"/>
    </location>
</feature>
<dbReference type="KEGG" id="plue:EWM63_05480"/>
<dbReference type="Pfam" id="PF07589">
    <property type="entry name" value="PEP-CTERM"/>
    <property type="match status" value="1"/>
</dbReference>
<sequence length="233" mass="25255">MFFNQQRGIMKFGHIILAATVLAATAQAGATNYGDLRLEHLTLSNIRSSGDTPAQPVVVSTAGLTTRLSFDGWGDYVHVDSSAGPTYLDSSLAMLATPDQGFAVKSLTFSARLDVDLQGPPLLDWQYPKYTFYFESPGLLGTSLGMAETDFTESHKFGPEIGVEPMIDPFTIRVYSGAETFGGLSASQYQSLSFRDITLDIELVQLPVPEPSSWLMITTGMLAVGVAARRRKT</sequence>
<name>A0A4P6KVM3_9BURK</name>
<reference evidence="3 4" key="1">
    <citation type="submission" date="2019-02" db="EMBL/GenBank/DDBJ databases">
        <title>Draft Genome Sequences of Six Type Strains of the Genus Massilia.</title>
        <authorList>
            <person name="Miess H."/>
            <person name="Frediansyhah A."/>
            <person name="Gross H."/>
        </authorList>
    </citation>
    <scope>NUCLEOTIDE SEQUENCE [LARGE SCALE GENOMIC DNA]</scope>
    <source>
        <strain evidence="3 4">DSM 17473</strain>
    </source>
</reference>
<keyword evidence="1" id="KW-0732">Signal</keyword>
<dbReference type="OrthoDB" id="8896188at2"/>
<proteinExistence type="predicted"/>